<dbReference type="SUPFAM" id="SSF50494">
    <property type="entry name" value="Trypsin-like serine proteases"/>
    <property type="match status" value="1"/>
</dbReference>
<reference evidence="6 7" key="1">
    <citation type="journal article" date="2015" name="Nature">
        <title>rRNA introns, odd ribosomes, and small enigmatic genomes across a large radiation of phyla.</title>
        <authorList>
            <person name="Brown C.T."/>
            <person name="Hug L.A."/>
            <person name="Thomas B.C."/>
            <person name="Sharon I."/>
            <person name="Castelle C.J."/>
            <person name="Singh A."/>
            <person name="Wilkins M.J."/>
            <person name="Williams K.H."/>
            <person name="Banfield J.F."/>
        </authorList>
    </citation>
    <scope>NUCLEOTIDE SEQUENCE [LARGE SCALE GENOMIC DNA]</scope>
</reference>
<dbReference type="InterPro" id="IPR001940">
    <property type="entry name" value="Peptidase_S1C"/>
</dbReference>
<dbReference type="EMBL" id="LCMS01000013">
    <property type="protein sequence ID" value="KKU40606.1"/>
    <property type="molecule type" value="Genomic_DNA"/>
</dbReference>
<dbReference type="InterPro" id="IPR001478">
    <property type="entry name" value="PDZ"/>
</dbReference>
<dbReference type="AlphaFoldDB" id="A0A0G1Q6E2"/>
<dbReference type="GO" id="GO:0006508">
    <property type="term" value="P:proteolysis"/>
    <property type="evidence" value="ECO:0007669"/>
    <property type="project" value="UniProtKB-KW"/>
</dbReference>
<protein>
    <submittedName>
        <fullName evidence="6">PDZ/DHR/GLGF domain protein</fullName>
    </submittedName>
</protein>
<evidence type="ECO:0000256" key="3">
    <source>
        <dbReference type="ARBA" id="ARBA00022801"/>
    </source>
</evidence>
<dbReference type="PANTHER" id="PTHR43343:SF3">
    <property type="entry name" value="PROTEASE DO-LIKE 8, CHLOROPLASTIC"/>
    <property type="match status" value="1"/>
</dbReference>
<dbReference type="InterPro" id="IPR009003">
    <property type="entry name" value="Peptidase_S1_PA"/>
</dbReference>
<dbReference type="Gene3D" id="2.40.10.10">
    <property type="entry name" value="Trypsin-like serine proteases"/>
    <property type="match status" value="2"/>
</dbReference>
<dbReference type="SMART" id="SM00228">
    <property type="entry name" value="PDZ"/>
    <property type="match status" value="1"/>
</dbReference>
<evidence type="ECO:0000259" key="5">
    <source>
        <dbReference type="SMART" id="SM00228"/>
    </source>
</evidence>
<proteinExistence type="inferred from homology"/>
<dbReference type="Gene3D" id="2.30.42.10">
    <property type="match status" value="1"/>
</dbReference>
<keyword evidence="4" id="KW-0472">Membrane</keyword>
<feature type="transmembrane region" description="Helical" evidence="4">
    <location>
        <begin position="12"/>
        <end position="38"/>
    </location>
</feature>
<evidence type="ECO:0000256" key="4">
    <source>
        <dbReference type="SAM" id="Phobius"/>
    </source>
</evidence>
<comment type="caution">
    <text evidence="6">The sequence shown here is derived from an EMBL/GenBank/DDBJ whole genome shotgun (WGS) entry which is preliminary data.</text>
</comment>
<evidence type="ECO:0000313" key="6">
    <source>
        <dbReference type="EMBL" id="KKU40606.1"/>
    </source>
</evidence>
<keyword evidence="3" id="KW-0378">Hydrolase</keyword>
<keyword evidence="4" id="KW-1133">Transmembrane helix</keyword>
<feature type="domain" description="PDZ" evidence="5">
    <location>
        <begin position="305"/>
        <end position="393"/>
    </location>
</feature>
<name>A0A0G1Q6E2_9BACT</name>
<dbReference type="GO" id="GO:0004252">
    <property type="term" value="F:serine-type endopeptidase activity"/>
    <property type="evidence" value="ECO:0007669"/>
    <property type="project" value="InterPro"/>
</dbReference>
<dbReference type="InterPro" id="IPR036034">
    <property type="entry name" value="PDZ_sf"/>
</dbReference>
<evidence type="ECO:0000256" key="1">
    <source>
        <dbReference type="ARBA" id="ARBA00010541"/>
    </source>
</evidence>
<dbReference type="InterPro" id="IPR051201">
    <property type="entry name" value="Chloro_Bact_Ser_Proteases"/>
</dbReference>
<dbReference type="InterPro" id="IPR043504">
    <property type="entry name" value="Peptidase_S1_PA_chymotrypsin"/>
</dbReference>
<dbReference type="Pfam" id="PF13365">
    <property type="entry name" value="Trypsin_2"/>
    <property type="match status" value="1"/>
</dbReference>
<dbReference type="PANTHER" id="PTHR43343">
    <property type="entry name" value="PEPTIDASE S12"/>
    <property type="match status" value="1"/>
</dbReference>
<dbReference type="STRING" id="1618994.UX57_C0013G0002"/>
<dbReference type="Pfam" id="PF13180">
    <property type="entry name" value="PDZ_2"/>
    <property type="match status" value="1"/>
</dbReference>
<gene>
    <name evidence="6" type="ORF">UX57_C0013G0002</name>
</gene>
<keyword evidence="2" id="KW-0645">Protease</keyword>
<dbReference type="CDD" id="cd06779">
    <property type="entry name" value="cpPDZ_Deg_HtrA-like"/>
    <property type="match status" value="1"/>
</dbReference>
<accession>A0A0G1Q6E2</accession>
<evidence type="ECO:0000313" key="7">
    <source>
        <dbReference type="Proteomes" id="UP000034795"/>
    </source>
</evidence>
<sequence length="409" mass="43597">MELPKRFVQTLFIAGMSLSAVIGAIVGSIIALTLTGFLQADQWLSLTQGTIELSPEALDSKIIELIEEESATIAVVKRVAPSVVSIVIKKEQQDVWISDEFGFFSPYGYEVTPNPSPGDTLIEVGGGTGFFITKDGYIVTNHHVVADPDAVYTVVLDDGRELSATVIATDPFQDIAILDVEGEGYAPVTLGNSDVIVPGQTVIAIGNSLSEFENTVTKGVISGLDRSVVAYDYDGSDSIIRHAIQTDAAINPGNSGGPLINLLGEVVGVNTAISSEGESIGFAIPINDVKKTVSDVQAYGHVVRPWLGVHYTMLNNEIAAELEITQTQGAMVIRSEEGIAVFANSPAGEVGLQEGDVILSLNGETVTEENPLGDVIYRFAPGDEITMRVWRSGSERDVVVILQEYPTDL</sequence>
<comment type="similarity">
    <text evidence="1">Belongs to the peptidase S1C family.</text>
</comment>
<dbReference type="Proteomes" id="UP000034795">
    <property type="component" value="Unassembled WGS sequence"/>
</dbReference>
<dbReference type="SUPFAM" id="SSF50156">
    <property type="entry name" value="PDZ domain-like"/>
    <property type="match status" value="1"/>
</dbReference>
<keyword evidence="4" id="KW-0812">Transmembrane</keyword>
<evidence type="ECO:0000256" key="2">
    <source>
        <dbReference type="ARBA" id="ARBA00022670"/>
    </source>
</evidence>
<dbReference type="PRINTS" id="PR00834">
    <property type="entry name" value="PROTEASES2C"/>
</dbReference>
<organism evidence="6 7">
    <name type="scientific">Candidatus Uhrbacteria bacterium GW2011_GWE2_46_68</name>
    <dbReference type="NCBI Taxonomy" id="1618994"/>
    <lineage>
        <taxon>Bacteria</taxon>
        <taxon>Candidatus Uhriibacteriota</taxon>
    </lineage>
</organism>